<dbReference type="InterPro" id="IPR037883">
    <property type="entry name" value="Knr4/Smi1-like_sf"/>
</dbReference>
<dbReference type="Pfam" id="PF14568">
    <property type="entry name" value="SUKH_6"/>
    <property type="match status" value="1"/>
</dbReference>
<reference evidence="2 3" key="1">
    <citation type="submission" date="2017-11" db="EMBL/GenBank/DDBJ databases">
        <title>Genomic Encyclopedia of Archaeal and Bacterial Type Strains, Phase II (KMG-II): From Individual Species to Whole Genera.</title>
        <authorList>
            <person name="Goeker M."/>
        </authorList>
    </citation>
    <scope>NUCLEOTIDE SEQUENCE [LARGE SCALE GENOMIC DNA]</scope>
    <source>
        <strain evidence="2 3">DSM 27617</strain>
    </source>
</reference>
<protein>
    <submittedName>
        <fullName evidence="2">SUKH superfamily protein</fullName>
    </submittedName>
</protein>
<accession>A0A2M9C0T7</accession>
<dbReference type="Proteomes" id="UP000228740">
    <property type="component" value="Unassembled WGS sequence"/>
</dbReference>
<dbReference type="AlphaFoldDB" id="A0A2M9C0T7"/>
<evidence type="ECO:0000313" key="2">
    <source>
        <dbReference type="EMBL" id="PJJ64032.1"/>
    </source>
</evidence>
<dbReference type="SUPFAM" id="SSF160631">
    <property type="entry name" value="SMI1/KNR4-like"/>
    <property type="match status" value="1"/>
</dbReference>
<comment type="caution">
    <text evidence="2">The sequence shown here is derived from an EMBL/GenBank/DDBJ whole genome shotgun (WGS) entry which is preliminary data.</text>
</comment>
<dbReference type="Gene3D" id="3.40.1580.10">
    <property type="entry name" value="SMI1/KNR4-like"/>
    <property type="match status" value="1"/>
</dbReference>
<keyword evidence="3" id="KW-1185">Reference proteome</keyword>
<feature type="domain" description="Knr4/Smi1-like" evidence="1">
    <location>
        <begin position="30"/>
        <end position="168"/>
    </location>
</feature>
<sequence length="178" mass="20113">MELTFFKDFDFANFWSECSYSSKDYIEDFPGDEIIAEVENKLGYQLPKSYIELMRLQNGGLVNKSCFATTESVSWAEDHVAITGIMAIGKGKKYSLCGELGSQFMIDEWGYPADGIYICDCPSAGHDMILLDYSACGKNGEPEVVHVDQENNFKKTFLAKDFETFIRGLRQEEELEVG</sequence>
<dbReference type="SMART" id="SM00860">
    <property type="entry name" value="SMI1_KNR4"/>
    <property type="match status" value="1"/>
</dbReference>
<dbReference type="InterPro" id="IPR018958">
    <property type="entry name" value="Knr4/Smi1-like_dom"/>
</dbReference>
<name>A0A2M9C0T7_9FLAO</name>
<evidence type="ECO:0000313" key="3">
    <source>
        <dbReference type="Proteomes" id="UP000228740"/>
    </source>
</evidence>
<evidence type="ECO:0000259" key="1">
    <source>
        <dbReference type="SMART" id="SM00860"/>
    </source>
</evidence>
<organism evidence="2 3">
    <name type="scientific">Chryseobacterium geocarposphaerae</name>
    <dbReference type="NCBI Taxonomy" id="1416776"/>
    <lineage>
        <taxon>Bacteria</taxon>
        <taxon>Pseudomonadati</taxon>
        <taxon>Bacteroidota</taxon>
        <taxon>Flavobacteriia</taxon>
        <taxon>Flavobacteriales</taxon>
        <taxon>Weeksellaceae</taxon>
        <taxon>Chryseobacterium group</taxon>
        <taxon>Chryseobacterium</taxon>
    </lineage>
</organism>
<proteinExistence type="predicted"/>
<dbReference type="OrthoDB" id="4827574at2"/>
<gene>
    <name evidence="2" type="ORF">CLV73_2385</name>
</gene>
<dbReference type="EMBL" id="PGFD01000002">
    <property type="protein sequence ID" value="PJJ64032.1"/>
    <property type="molecule type" value="Genomic_DNA"/>
</dbReference>
<dbReference type="RefSeq" id="WP_100377083.1">
    <property type="nucleotide sequence ID" value="NZ_PGFD01000002.1"/>
</dbReference>